<feature type="transmembrane region" description="Helical" evidence="2">
    <location>
        <begin position="323"/>
        <end position="342"/>
    </location>
</feature>
<dbReference type="EMBL" id="JABBPK010000001">
    <property type="protein sequence ID" value="NMO78500.1"/>
    <property type="molecule type" value="Genomic_DNA"/>
</dbReference>
<gene>
    <name evidence="4" type="ORF">HHU08_16070</name>
</gene>
<evidence type="ECO:0000256" key="2">
    <source>
        <dbReference type="SAM" id="Phobius"/>
    </source>
</evidence>
<dbReference type="InterPro" id="IPR003607">
    <property type="entry name" value="HD/PDEase_dom"/>
</dbReference>
<feature type="transmembrane region" description="Helical" evidence="2">
    <location>
        <begin position="398"/>
        <end position="418"/>
    </location>
</feature>
<name>A0A7Y0PN68_9BACI</name>
<dbReference type="PANTHER" id="PTHR36442">
    <property type="entry name" value="CYCLIC-DI-AMP PHOSPHODIESTERASE PGPH"/>
    <property type="match status" value="1"/>
</dbReference>
<comment type="caution">
    <text evidence="4">The sequence shown here is derived from an EMBL/GenBank/DDBJ whole genome shotgun (WGS) entry which is preliminary data.</text>
</comment>
<keyword evidence="4" id="KW-0378">Hydrolase</keyword>
<dbReference type="SUPFAM" id="SSF109604">
    <property type="entry name" value="HD-domain/PDEase-like"/>
    <property type="match status" value="1"/>
</dbReference>
<dbReference type="PROSITE" id="PS51831">
    <property type="entry name" value="HD"/>
    <property type="match status" value="1"/>
</dbReference>
<reference evidence="4 5" key="1">
    <citation type="submission" date="2020-04" db="EMBL/GenBank/DDBJ databases">
        <title>Bacillus sp. UniB3 isolated from commercial digestive syrup.</title>
        <authorList>
            <person name="Thorat V."/>
            <person name="Kirdat K."/>
            <person name="Tiwarekar B."/>
            <person name="Yadav A."/>
        </authorList>
    </citation>
    <scope>NUCLEOTIDE SEQUENCE [LARGE SCALE GENOMIC DNA]</scope>
    <source>
        <strain evidence="4 5">UniB3</strain>
    </source>
</reference>
<keyword evidence="2" id="KW-0472">Membrane</keyword>
<dbReference type="PANTHER" id="PTHR36442:SF1">
    <property type="entry name" value="CYCLIC-DI-AMP PHOSPHODIESTERASE PGPH"/>
    <property type="match status" value="1"/>
</dbReference>
<dbReference type="CDD" id="cd00077">
    <property type="entry name" value="HDc"/>
    <property type="match status" value="1"/>
</dbReference>
<evidence type="ECO:0000259" key="3">
    <source>
        <dbReference type="PROSITE" id="PS51831"/>
    </source>
</evidence>
<feature type="transmembrane region" description="Helical" evidence="2">
    <location>
        <begin position="427"/>
        <end position="448"/>
    </location>
</feature>
<feature type="transmembrane region" description="Helical" evidence="2">
    <location>
        <begin position="293"/>
        <end position="311"/>
    </location>
</feature>
<evidence type="ECO:0000313" key="4">
    <source>
        <dbReference type="EMBL" id="NMO78500.1"/>
    </source>
</evidence>
<dbReference type="Pfam" id="PF07698">
    <property type="entry name" value="7TM-7TMR_HD"/>
    <property type="match status" value="1"/>
</dbReference>
<protein>
    <submittedName>
        <fullName evidence="4">HD family phosphohydrolase</fullName>
    </submittedName>
</protein>
<dbReference type="GO" id="GO:0016787">
    <property type="term" value="F:hydrolase activity"/>
    <property type="evidence" value="ECO:0007669"/>
    <property type="project" value="UniProtKB-KW"/>
</dbReference>
<feature type="transmembrane region" description="Helical" evidence="2">
    <location>
        <begin position="376"/>
        <end position="392"/>
    </location>
</feature>
<evidence type="ECO:0000313" key="5">
    <source>
        <dbReference type="Proteomes" id="UP000588491"/>
    </source>
</evidence>
<dbReference type="InterPro" id="IPR011624">
    <property type="entry name" value="Metal-dep_PHydrolase_7TM_extra"/>
</dbReference>
<dbReference type="NCBIfam" id="TIGR00277">
    <property type="entry name" value="HDIG"/>
    <property type="match status" value="1"/>
</dbReference>
<feature type="transmembrane region" description="Helical" evidence="2">
    <location>
        <begin position="354"/>
        <end position="371"/>
    </location>
</feature>
<keyword evidence="2" id="KW-0812">Transmembrane</keyword>
<dbReference type="InterPro" id="IPR006674">
    <property type="entry name" value="HD_domain"/>
</dbReference>
<feature type="transmembrane region" description="Helical" evidence="2">
    <location>
        <begin position="460"/>
        <end position="483"/>
    </location>
</feature>
<accession>A0A7Y0PN68</accession>
<dbReference type="RefSeq" id="WP_101730812.1">
    <property type="nucleotide sequence ID" value="NZ_JABBPK010000001.1"/>
</dbReference>
<feature type="domain" description="HD" evidence="3">
    <location>
        <begin position="516"/>
        <end position="658"/>
    </location>
</feature>
<dbReference type="InterPro" id="IPR052722">
    <property type="entry name" value="PgpH_phosphodiesterase"/>
</dbReference>
<dbReference type="Pfam" id="PF01966">
    <property type="entry name" value="HD"/>
    <property type="match status" value="1"/>
</dbReference>
<proteinExistence type="predicted"/>
<dbReference type="InterPro" id="IPR006675">
    <property type="entry name" value="HDIG_dom"/>
</dbReference>
<keyword evidence="5" id="KW-1185">Reference proteome</keyword>
<organism evidence="4 5">
    <name type="scientific">Niallia alba</name>
    <dbReference type="NCBI Taxonomy" id="2729105"/>
    <lineage>
        <taxon>Bacteria</taxon>
        <taxon>Bacillati</taxon>
        <taxon>Bacillota</taxon>
        <taxon>Bacilli</taxon>
        <taxon>Bacillales</taxon>
        <taxon>Bacillaceae</taxon>
        <taxon>Niallia</taxon>
    </lineage>
</organism>
<keyword evidence="2" id="KW-1133">Transmembrane helix</keyword>
<dbReference type="Proteomes" id="UP000588491">
    <property type="component" value="Unassembled WGS sequence"/>
</dbReference>
<dbReference type="InterPro" id="IPR011621">
    <property type="entry name" value="Metal-dep_PHydrolase_7TM_intra"/>
</dbReference>
<evidence type="ECO:0000256" key="1">
    <source>
        <dbReference type="SAM" id="Coils"/>
    </source>
</evidence>
<dbReference type="Gene3D" id="1.10.3210.10">
    <property type="entry name" value="Hypothetical protein af1432"/>
    <property type="match status" value="1"/>
</dbReference>
<feature type="coiled-coil region" evidence="1">
    <location>
        <begin position="102"/>
        <end position="129"/>
    </location>
</feature>
<sequence>MSVWQRMSNNVIKLMNITLFKIILFVLIGVILFFTLYGNVKPEKLNVQLFSVADQTIRSPITVEDKESTEKKKEEAKNQVQDVYVVNKEIAQNRVDLISSIFDSVTEVNNEVEKELEEKKKKAEEEDKDKDSIKEPSVDEKVELLKGKLTNEVTNEIMDRSLKSLIPYSEDQLEIAKDITVTAIHTVMNGKIPSDEVENAKKRVEDILKVNDGLTSDLKSASIDLGRFAIIQNEFYDPTATEEMRQQAVDSVEPIRVLQGQVLVEEGQLISREIHRQLELVGLLDSDNSIQPFIGLGLIILSILAALYFYTFKRISKEKEKNIQFYLMFFLVLSVTIVLMKTISMFQQFEYTEIGYIFPAAMAVMLIKILMEEKSAMLVTIILAICGMIMFNEGVAGTFNVGMGIYIIASGLAGTLFLNKRNQRNNILYAGFFISFINIVTILAILYLQNGHYGAKEYGVFILLAIISGISSAVLTIGFLPFLETGFGVLSTIKLIELSNPNHPLLRKILTEAPGTYHHSVMVANLAESACEAIGANGLLARVGCYYHDIGKTKRPHFFIENQMNMGNPHDRIPPQASKNIIIAHATDGAELLRKYKMPKEIVDIAEQHHGTSLLKYFYYKAREKGGEVKAHDYRYPGPKAQTREVAIIGIADSVEAAVRSLNAPTTDQIDSLIKNIISDRLQDGQLDECDLTLKELEIVRNTLSETLKGIFHSRIEYPEMKK</sequence>
<dbReference type="SMART" id="SM00471">
    <property type="entry name" value="HDc"/>
    <property type="match status" value="1"/>
</dbReference>
<keyword evidence="1" id="KW-0175">Coiled coil</keyword>
<dbReference type="AlphaFoldDB" id="A0A7Y0PN68"/>
<feature type="transmembrane region" description="Helical" evidence="2">
    <location>
        <begin position="12"/>
        <end position="37"/>
    </location>
</feature>
<dbReference type="Pfam" id="PF07697">
    <property type="entry name" value="7TMR-HDED"/>
    <property type="match status" value="1"/>
</dbReference>